<evidence type="ECO:0000256" key="4">
    <source>
        <dbReference type="ARBA" id="ARBA00023136"/>
    </source>
</evidence>
<dbReference type="EMBL" id="MU001747">
    <property type="protein sequence ID" value="KAF2800444.1"/>
    <property type="molecule type" value="Genomic_DNA"/>
</dbReference>
<keyword evidence="3 7" id="KW-1133">Transmembrane helix</keyword>
<dbReference type="AlphaFoldDB" id="A0A6A6XXH6"/>
<feature type="transmembrane region" description="Helical" evidence="7">
    <location>
        <begin position="186"/>
        <end position="206"/>
    </location>
</feature>
<feature type="region of interest" description="Disordered" evidence="6">
    <location>
        <begin position="396"/>
        <end position="430"/>
    </location>
</feature>
<dbReference type="PANTHER" id="PTHR33048:SF8">
    <property type="entry name" value="INTEGRAL MEMBRANE PROTEIN-RELATED"/>
    <property type="match status" value="1"/>
</dbReference>
<feature type="domain" description="Rhodopsin" evidence="8">
    <location>
        <begin position="41"/>
        <end position="277"/>
    </location>
</feature>
<evidence type="ECO:0000256" key="3">
    <source>
        <dbReference type="ARBA" id="ARBA00022989"/>
    </source>
</evidence>
<sequence>MSAFSPEKLAYMKEHINDSRVSEIHWVYSVPIVAATISTSLRLWAKRAGRNGITLDDYLIVFATICLIGECASGLGYGPPHGMGRHVIAVAPHDLSMVRKGDYVFSHFYDIALVTVKLGILAFYYRVFVVPLFRKIVLATAAFVVAWGIGITVTLALVCRPIEAYWDSNITGKCLDLVRFTYFTNISNLVTDLWIFLIPIPVIWHLQLQTKKKLLLCFIFSIGLATCIVSSIRLTVVLGHGDPDFTWSYVPLGAYSVFEPLGGILATNLPIIWHMWRKRKPLLPGSSAFKSPKSSTAIPGSGESRRSRMARSLGLSYHDPTGTDSQSRTILGDEEGENRWVPGSPGDAHVTKDGTIVAQPRPAQFWNKVERGHSNTSGEMTEAGSSTAGIKVESEVKLDSAESGGKRQSWAKGLKGPQGMKKTTWEVRKK</sequence>
<comment type="similarity">
    <text evidence="5">Belongs to the SAT4 family.</text>
</comment>
<feature type="transmembrane region" description="Helical" evidence="7">
    <location>
        <begin position="26"/>
        <end position="45"/>
    </location>
</feature>
<evidence type="ECO:0000256" key="5">
    <source>
        <dbReference type="ARBA" id="ARBA00038359"/>
    </source>
</evidence>
<protein>
    <recommendedName>
        <fullName evidence="8">Rhodopsin domain-containing protein</fullName>
    </recommendedName>
</protein>
<organism evidence="9 10">
    <name type="scientific">Melanomma pulvis-pyrius CBS 109.77</name>
    <dbReference type="NCBI Taxonomy" id="1314802"/>
    <lineage>
        <taxon>Eukaryota</taxon>
        <taxon>Fungi</taxon>
        <taxon>Dikarya</taxon>
        <taxon>Ascomycota</taxon>
        <taxon>Pezizomycotina</taxon>
        <taxon>Dothideomycetes</taxon>
        <taxon>Pleosporomycetidae</taxon>
        <taxon>Pleosporales</taxon>
        <taxon>Melanommataceae</taxon>
        <taxon>Melanomma</taxon>
    </lineage>
</organism>
<feature type="region of interest" description="Disordered" evidence="6">
    <location>
        <begin position="314"/>
        <end position="350"/>
    </location>
</feature>
<feature type="transmembrane region" description="Helical" evidence="7">
    <location>
        <begin position="104"/>
        <end position="124"/>
    </location>
</feature>
<feature type="transmembrane region" description="Helical" evidence="7">
    <location>
        <begin position="213"/>
        <end position="232"/>
    </location>
</feature>
<evidence type="ECO:0000256" key="2">
    <source>
        <dbReference type="ARBA" id="ARBA00022692"/>
    </source>
</evidence>
<feature type="transmembrane region" description="Helical" evidence="7">
    <location>
        <begin position="57"/>
        <end position="77"/>
    </location>
</feature>
<keyword evidence="4 7" id="KW-0472">Membrane</keyword>
<dbReference type="Proteomes" id="UP000799757">
    <property type="component" value="Unassembled WGS sequence"/>
</dbReference>
<comment type="subcellular location">
    <subcellularLocation>
        <location evidence="1">Membrane</location>
        <topology evidence="1">Multi-pass membrane protein</topology>
    </subcellularLocation>
</comment>
<dbReference type="InterPro" id="IPR049326">
    <property type="entry name" value="Rhodopsin_dom_fungi"/>
</dbReference>
<gene>
    <name evidence="9" type="ORF">K505DRAFT_355664</name>
</gene>
<evidence type="ECO:0000256" key="6">
    <source>
        <dbReference type="SAM" id="MobiDB-lite"/>
    </source>
</evidence>
<name>A0A6A6XXH6_9PLEO</name>
<dbReference type="OrthoDB" id="3529975at2759"/>
<keyword evidence="10" id="KW-1185">Reference proteome</keyword>
<keyword evidence="2 7" id="KW-0812">Transmembrane</keyword>
<feature type="transmembrane region" description="Helical" evidence="7">
    <location>
        <begin position="136"/>
        <end position="158"/>
    </location>
</feature>
<feature type="compositionally biased region" description="Polar residues" evidence="6">
    <location>
        <begin position="288"/>
        <end position="298"/>
    </location>
</feature>
<dbReference type="PANTHER" id="PTHR33048">
    <property type="entry name" value="PTH11-LIKE INTEGRAL MEMBRANE PROTEIN (AFU_ORTHOLOGUE AFUA_5G11245)"/>
    <property type="match status" value="1"/>
</dbReference>
<dbReference type="InterPro" id="IPR052337">
    <property type="entry name" value="SAT4-like"/>
</dbReference>
<dbReference type="GO" id="GO:0016020">
    <property type="term" value="C:membrane"/>
    <property type="evidence" value="ECO:0007669"/>
    <property type="project" value="UniProtKB-SubCell"/>
</dbReference>
<evidence type="ECO:0000313" key="9">
    <source>
        <dbReference type="EMBL" id="KAF2800444.1"/>
    </source>
</evidence>
<reference evidence="9" key="1">
    <citation type="journal article" date="2020" name="Stud. Mycol.">
        <title>101 Dothideomycetes genomes: a test case for predicting lifestyles and emergence of pathogens.</title>
        <authorList>
            <person name="Haridas S."/>
            <person name="Albert R."/>
            <person name="Binder M."/>
            <person name="Bloem J."/>
            <person name="Labutti K."/>
            <person name="Salamov A."/>
            <person name="Andreopoulos B."/>
            <person name="Baker S."/>
            <person name="Barry K."/>
            <person name="Bills G."/>
            <person name="Bluhm B."/>
            <person name="Cannon C."/>
            <person name="Castanera R."/>
            <person name="Culley D."/>
            <person name="Daum C."/>
            <person name="Ezra D."/>
            <person name="Gonzalez J."/>
            <person name="Henrissat B."/>
            <person name="Kuo A."/>
            <person name="Liang C."/>
            <person name="Lipzen A."/>
            <person name="Lutzoni F."/>
            <person name="Magnuson J."/>
            <person name="Mondo S."/>
            <person name="Nolan M."/>
            <person name="Ohm R."/>
            <person name="Pangilinan J."/>
            <person name="Park H.-J."/>
            <person name="Ramirez L."/>
            <person name="Alfaro M."/>
            <person name="Sun H."/>
            <person name="Tritt A."/>
            <person name="Yoshinaga Y."/>
            <person name="Zwiers L.-H."/>
            <person name="Turgeon B."/>
            <person name="Goodwin S."/>
            <person name="Spatafora J."/>
            <person name="Crous P."/>
            <person name="Grigoriev I."/>
        </authorList>
    </citation>
    <scope>NUCLEOTIDE SEQUENCE</scope>
    <source>
        <strain evidence="9">CBS 109.77</strain>
    </source>
</reference>
<dbReference type="Pfam" id="PF20684">
    <property type="entry name" value="Fung_rhodopsin"/>
    <property type="match status" value="1"/>
</dbReference>
<evidence type="ECO:0000259" key="8">
    <source>
        <dbReference type="Pfam" id="PF20684"/>
    </source>
</evidence>
<evidence type="ECO:0000256" key="7">
    <source>
        <dbReference type="SAM" id="Phobius"/>
    </source>
</evidence>
<accession>A0A6A6XXH6</accession>
<evidence type="ECO:0000256" key="1">
    <source>
        <dbReference type="ARBA" id="ARBA00004141"/>
    </source>
</evidence>
<feature type="region of interest" description="Disordered" evidence="6">
    <location>
        <begin position="287"/>
        <end position="306"/>
    </location>
</feature>
<proteinExistence type="inferred from homology"/>
<feature type="transmembrane region" description="Helical" evidence="7">
    <location>
        <begin position="252"/>
        <end position="273"/>
    </location>
</feature>
<evidence type="ECO:0000313" key="10">
    <source>
        <dbReference type="Proteomes" id="UP000799757"/>
    </source>
</evidence>